<name>A0ABR1D9S9_NECAM</name>
<dbReference type="EMBL" id="JAVFWL010000004">
    <property type="protein sequence ID" value="KAK6747244.1"/>
    <property type="molecule type" value="Genomic_DNA"/>
</dbReference>
<gene>
    <name evidence="1" type="primary">Necator_chrIV.g13743</name>
    <name evidence="1" type="ORF">RB195_000451</name>
</gene>
<accession>A0ABR1D9S9</accession>
<evidence type="ECO:0000313" key="1">
    <source>
        <dbReference type="EMBL" id="KAK6747244.1"/>
    </source>
</evidence>
<dbReference type="Proteomes" id="UP001303046">
    <property type="component" value="Unassembled WGS sequence"/>
</dbReference>
<comment type="caution">
    <text evidence="1">The sequence shown here is derived from an EMBL/GenBank/DDBJ whole genome shotgun (WGS) entry which is preliminary data.</text>
</comment>
<keyword evidence="2" id="KW-1185">Reference proteome</keyword>
<protein>
    <submittedName>
        <fullName evidence="1">Uncharacterized protein</fullName>
    </submittedName>
</protein>
<sequence length="77" mass="8617">MMVNRIHSYVLIKEMDDDIQKITMTSSKFFRSGNDSLAIINSSAPSRQLSTEPAASSILRSFRLTSGKHLLQGRFAI</sequence>
<organism evidence="1 2">
    <name type="scientific">Necator americanus</name>
    <name type="common">Human hookworm</name>
    <dbReference type="NCBI Taxonomy" id="51031"/>
    <lineage>
        <taxon>Eukaryota</taxon>
        <taxon>Metazoa</taxon>
        <taxon>Ecdysozoa</taxon>
        <taxon>Nematoda</taxon>
        <taxon>Chromadorea</taxon>
        <taxon>Rhabditida</taxon>
        <taxon>Rhabditina</taxon>
        <taxon>Rhabditomorpha</taxon>
        <taxon>Strongyloidea</taxon>
        <taxon>Ancylostomatidae</taxon>
        <taxon>Bunostominae</taxon>
        <taxon>Necator</taxon>
    </lineage>
</organism>
<proteinExistence type="predicted"/>
<reference evidence="1 2" key="1">
    <citation type="submission" date="2023-08" db="EMBL/GenBank/DDBJ databases">
        <title>A Necator americanus chromosomal reference genome.</title>
        <authorList>
            <person name="Ilik V."/>
            <person name="Petrzelkova K.J."/>
            <person name="Pardy F."/>
            <person name="Fuh T."/>
            <person name="Niatou-Singa F.S."/>
            <person name="Gouil Q."/>
            <person name="Baker L."/>
            <person name="Ritchie M.E."/>
            <person name="Jex A.R."/>
            <person name="Gazzola D."/>
            <person name="Li H."/>
            <person name="Toshio Fujiwara R."/>
            <person name="Zhan B."/>
            <person name="Aroian R.V."/>
            <person name="Pafco B."/>
            <person name="Schwarz E.M."/>
        </authorList>
    </citation>
    <scope>NUCLEOTIDE SEQUENCE [LARGE SCALE GENOMIC DNA]</scope>
    <source>
        <strain evidence="1 2">Aroian</strain>
        <tissue evidence="1">Whole animal</tissue>
    </source>
</reference>
<evidence type="ECO:0000313" key="2">
    <source>
        <dbReference type="Proteomes" id="UP001303046"/>
    </source>
</evidence>